<organism evidence="1 2">
    <name type="scientific">Thanatephorus cucumeris (strain AG1-IB / isolate 7/3/14)</name>
    <name type="common">Lettuce bottom rot fungus</name>
    <name type="synonym">Rhizoctonia solani</name>
    <dbReference type="NCBI Taxonomy" id="1108050"/>
    <lineage>
        <taxon>Eukaryota</taxon>
        <taxon>Fungi</taxon>
        <taxon>Dikarya</taxon>
        <taxon>Basidiomycota</taxon>
        <taxon>Agaricomycotina</taxon>
        <taxon>Agaricomycetes</taxon>
        <taxon>Cantharellales</taxon>
        <taxon>Ceratobasidiaceae</taxon>
        <taxon>Rhizoctonia</taxon>
        <taxon>Rhizoctonia solani AG-1</taxon>
    </lineage>
</organism>
<gene>
    <name evidence="1" type="ORF">RSOLAG1IB_08182</name>
</gene>
<proteinExistence type="predicted"/>
<dbReference type="EMBL" id="LN679125">
    <property type="protein sequence ID" value="CEL56904.1"/>
    <property type="molecule type" value="Genomic_DNA"/>
</dbReference>
<protein>
    <recommendedName>
        <fullName evidence="3">F-box domain-containing protein</fullName>
    </recommendedName>
</protein>
<dbReference type="Proteomes" id="UP000059188">
    <property type="component" value="Unassembled WGS sequence"/>
</dbReference>
<name>A0A0B7FIZ9_THACB</name>
<accession>A0A0B7FIZ9</accession>
<keyword evidence="2" id="KW-1185">Reference proteome</keyword>
<sequence>MSSILNVPVVSAVKRWEHARDLLSSALAVYLDSCLSLDVVLQRGCANASGIVSGMNSALDTSHPDMALQLAQSTSILARARNRLASPINFLPEEVLYQIFLNVVYAPENTNSPMNKSLRAIYGSLHKLLAVCSIWRNIAISRGTLWDIIPAADIPVRSQKLGLSLDRSGGRALHLVAIATADGPPCLFKTITENNVRLRTLNVQSAYSNFITPVIAELLRGGVPDQLSELFMRCSPPKYSQPPRISNCVVEDASIEQADFNKLISSLSALRLSGIQLDWKTTNNVFSDRLVEFHIHKVGLGNSDTAMLDLLLALSSATKLRDLKIVDVRAYRISAQSSSLTPPIVVFPKLQSFLLQDVCFNVLEFFLLGIAPGSYHMTLALSDNSFRIGYSGGGMKKVSLAEVTQLITPVKVDTLSLPRGSIDDKAWLKGPDLRALLESVPKLKELKLHGWHFYEDFCDGLCPPPTSDPPFSGFPFQDLEFLQLTAVRIRDQERFRNIPVALSPRTMVFNGSIKEEGKSWVQLTEDDEVVNWLRNNVPGFRLVDAKYDAAALKIDQWRL</sequence>
<dbReference type="OrthoDB" id="3221235at2759"/>
<evidence type="ECO:0000313" key="2">
    <source>
        <dbReference type="Proteomes" id="UP000059188"/>
    </source>
</evidence>
<evidence type="ECO:0000313" key="1">
    <source>
        <dbReference type="EMBL" id="CEL56904.1"/>
    </source>
</evidence>
<dbReference type="AlphaFoldDB" id="A0A0B7FIZ9"/>
<dbReference type="SUPFAM" id="SSF52047">
    <property type="entry name" value="RNI-like"/>
    <property type="match status" value="1"/>
</dbReference>
<reference evidence="1 2" key="1">
    <citation type="submission" date="2014-11" db="EMBL/GenBank/DDBJ databases">
        <authorList>
            <person name="Wibberg Daniel"/>
        </authorList>
    </citation>
    <scope>NUCLEOTIDE SEQUENCE [LARGE SCALE GENOMIC DNA]</scope>
    <source>
        <strain evidence="1">Rhizoctonia solani AG1-IB 7/3/14</strain>
    </source>
</reference>
<evidence type="ECO:0008006" key="3">
    <source>
        <dbReference type="Google" id="ProtNLM"/>
    </source>
</evidence>